<proteinExistence type="predicted"/>
<accession>A0A9Q3CSE2</accession>
<keyword evidence="2" id="KW-1185">Reference proteome</keyword>
<dbReference type="Proteomes" id="UP000765509">
    <property type="component" value="Unassembled WGS sequence"/>
</dbReference>
<gene>
    <name evidence="1" type="ORF">O181_029484</name>
</gene>
<evidence type="ECO:0000313" key="2">
    <source>
        <dbReference type="Proteomes" id="UP000765509"/>
    </source>
</evidence>
<dbReference type="EMBL" id="AVOT02010252">
    <property type="protein sequence ID" value="MBW0489769.1"/>
    <property type="molecule type" value="Genomic_DNA"/>
</dbReference>
<sequence>MPAGTNRNILMKAATKWAQPFLRSSPYPVCRRFSMSHRTRNFNMAYELDGQSMGRIPAPAINVGLGWGFPSCLSVWRFLTGIRLRSGRKTNLDAKAAASPHSNTCTLFP</sequence>
<dbReference type="AlphaFoldDB" id="A0A9Q3CSE2"/>
<protein>
    <submittedName>
        <fullName evidence="1">Uncharacterized protein</fullName>
    </submittedName>
</protein>
<reference evidence="1" key="1">
    <citation type="submission" date="2021-03" db="EMBL/GenBank/DDBJ databases">
        <title>Draft genome sequence of rust myrtle Austropuccinia psidii MF-1, a brazilian biotype.</title>
        <authorList>
            <person name="Quecine M.C."/>
            <person name="Pachon D.M.R."/>
            <person name="Bonatelli M.L."/>
            <person name="Correr F.H."/>
            <person name="Franceschini L.M."/>
            <person name="Leite T.F."/>
            <person name="Margarido G.R.A."/>
            <person name="Almeida C.A."/>
            <person name="Ferrarezi J.A."/>
            <person name="Labate C.A."/>
        </authorList>
    </citation>
    <scope>NUCLEOTIDE SEQUENCE</scope>
    <source>
        <strain evidence="1">MF-1</strain>
    </source>
</reference>
<name>A0A9Q3CSE2_9BASI</name>
<organism evidence="1 2">
    <name type="scientific">Austropuccinia psidii MF-1</name>
    <dbReference type="NCBI Taxonomy" id="1389203"/>
    <lineage>
        <taxon>Eukaryota</taxon>
        <taxon>Fungi</taxon>
        <taxon>Dikarya</taxon>
        <taxon>Basidiomycota</taxon>
        <taxon>Pucciniomycotina</taxon>
        <taxon>Pucciniomycetes</taxon>
        <taxon>Pucciniales</taxon>
        <taxon>Sphaerophragmiaceae</taxon>
        <taxon>Austropuccinia</taxon>
    </lineage>
</organism>
<comment type="caution">
    <text evidence="1">The sequence shown here is derived from an EMBL/GenBank/DDBJ whole genome shotgun (WGS) entry which is preliminary data.</text>
</comment>
<evidence type="ECO:0000313" key="1">
    <source>
        <dbReference type="EMBL" id="MBW0489769.1"/>
    </source>
</evidence>